<protein>
    <submittedName>
        <fullName evidence="8">Acyl-CoA dehydratase activase</fullName>
    </submittedName>
</protein>
<evidence type="ECO:0000256" key="4">
    <source>
        <dbReference type="ARBA" id="ARBA00023014"/>
    </source>
</evidence>
<evidence type="ECO:0000256" key="2">
    <source>
        <dbReference type="ARBA" id="ARBA00022723"/>
    </source>
</evidence>
<dbReference type="CDD" id="cd24034">
    <property type="entry name" value="ASKHA_NBD_O66634-like_rpt1"/>
    <property type="match status" value="1"/>
</dbReference>
<reference evidence="8" key="2">
    <citation type="submission" date="2021-09" db="EMBL/GenBank/DDBJ databases">
        <authorList>
            <person name="Gilroy R."/>
        </authorList>
    </citation>
    <scope>NUCLEOTIDE SEQUENCE</scope>
    <source>
        <strain evidence="8">USAMLcec12-2067</strain>
    </source>
</reference>
<dbReference type="GO" id="GO:0046872">
    <property type="term" value="F:metal ion binding"/>
    <property type="evidence" value="ECO:0007669"/>
    <property type="project" value="UniProtKB-KW"/>
</dbReference>
<keyword evidence="3" id="KW-0408">Iron</keyword>
<feature type="region of interest" description="Disordered" evidence="5">
    <location>
        <begin position="1472"/>
        <end position="1530"/>
    </location>
</feature>
<dbReference type="EMBL" id="DYZL01000176">
    <property type="protein sequence ID" value="HJH43764.1"/>
    <property type="molecule type" value="Genomic_DNA"/>
</dbReference>
<organism evidence="8 9">
    <name type="scientific">Rubneribacter badeniensis</name>
    <dbReference type="NCBI Taxonomy" id="2070688"/>
    <lineage>
        <taxon>Bacteria</taxon>
        <taxon>Bacillati</taxon>
        <taxon>Actinomycetota</taxon>
        <taxon>Coriobacteriia</taxon>
        <taxon>Eggerthellales</taxon>
        <taxon>Eggerthellaceae</taxon>
        <taxon>Rubneribacter</taxon>
    </lineage>
</organism>
<evidence type="ECO:0000259" key="6">
    <source>
        <dbReference type="Pfam" id="PF01869"/>
    </source>
</evidence>
<sequence length="1530" mass="165038">MDSMARRASASPRTVHVGIDVGSTTTKAVAIDPKTGDVLFSRYARHGARQAQSVLDALEETAARFPDARMKAAMSGSGGSGIAERLGMPFVQEVVAGAAAVQRLHPQARCAIELGGQDAKMVFFRANEGTGQLEAVDMRMNGSCAGGTGAFLDEMAAVLKIPVEEFDALAAKGSTVYDISGRCGVYAKTDIQPLLNQGAAREDLALSALHAVAKQTLGGLAQGLAVEAPVVFEGGPLTFNPTLVRVFVERLGLADDEAILPEHPETVVAQGAAITLSGMLSGTAPLLDPREAAQALKGFSDEGASALAPAPLFATDAQREGFLARCALPPLPDPDHVAAQARKRGGTLRCYLGIDSGSTTTKLALVDDDGALVHSFYARNDGKPLDVARDALLATRDAFRSRGVELDVVACGTTGYGELLLHRALHADCHAVETVAHARAATRYAPDATFVLDIGGQDMKAIWLKDGVITDIVVNEACSSGCGSFLENLAASLGIPAEGIAEAAFRSRRPASLGSRCTVFMNSSIVSEQRNGRTPDDIVAGLVRSIVENVFTKVVRVANLDSLGQRVVVQGGTFENDAVLRALELHLGRRVTRAPYPGLMGALGTALLAKERAEAAAEAGEGRPYSFIGLDALEAFSYERRANLPCPFCENHCNRTVVEFSDGTSWVTGNRCERGEATGDPKDAKTRSFVRETAKRAAANLFAERERLLLRESPVTPAAPDRGLTVGIPLVLAFWDSLPFWSALFRSIGCKVRVSGPSTRKLYERGLPSVASDTVCFPAKLAHGHVQSLMDAGVDRIFMPIVTTAPTENRAETSVSRCAVVKGYPLVVRTSDDPEGRGGIPFDTPLFHWYTEADRNRQLASYLCERFEVDEKAAQTAIAQADAALAAFRSDLLARGAETIAQTKRSGSWAVVLASRPYHNDPLVNHDLPRMFAEQGIAVLPPDAVPAANEADLSRSRLDIVNNFHARMLGCALACAESPSLELVQLVSFGCGHDAYLSDEIVRLMKERSDKVPLVLKVDESDAAGPLRIRTRSFVETVGMRRERRIASATRELPDPYPAKYVRADRKRKVVLVPNTSHAFCRLMSAAMRKQGIAAEPLDVGREEAIALGKKYVHNDICFPAQMTVGEALAALRSGRYDDAEVAIGTGKYVGDCRLTHYCALLRKALDDAGYAHVPIITNDDADEHRLHPGFKLSLTSSVRIAMALPMIDALEELLRKMRPYELEPGSANRAFDEALDAVAEGLERRGTHGARRGFKRAIDIMAGVRYDRSRPRPRVLIVGEYLLNFHPGANRDIEAYLERNGMEVVEARMTDVIRKTYFYQDAQIREFDVDRPFAQKAQFGMANRLFDAAHDATDRIAAAHPLYEPPCRLPDLARASDPIVHHTFDAGEGILIPAEILHHAARGCRAFAILQPFGCLPNHVVGRGIAGQLRERYPDAQILALDYDPDVSFANIENRLQMLIMNARDAAPGVCGISQRGKGRASGADQEGTAGSPPPRLGRRHDEGGNRGLSPWDDPKRRQAACVGGECHG</sequence>
<dbReference type="GO" id="GO:0051536">
    <property type="term" value="F:iron-sulfur cluster binding"/>
    <property type="evidence" value="ECO:0007669"/>
    <property type="project" value="UniProtKB-KW"/>
</dbReference>
<evidence type="ECO:0000256" key="1">
    <source>
        <dbReference type="ARBA" id="ARBA00001966"/>
    </source>
</evidence>
<dbReference type="SUPFAM" id="SSF53067">
    <property type="entry name" value="Actin-like ATPase domain"/>
    <property type="match status" value="2"/>
</dbReference>
<comment type="caution">
    <text evidence="8">The sequence shown here is derived from an EMBL/GenBank/DDBJ whole genome shotgun (WGS) entry which is preliminary data.</text>
</comment>
<feature type="domain" description="DUF2229" evidence="7">
    <location>
        <begin position="725"/>
        <end position="945"/>
    </location>
</feature>
<evidence type="ECO:0000313" key="9">
    <source>
        <dbReference type="Proteomes" id="UP000789325"/>
    </source>
</evidence>
<proteinExistence type="predicted"/>
<dbReference type="Pfam" id="PF01869">
    <property type="entry name" value="BcrAD_BadFG"/>
    <property type="match status" value="2"/>
</dbReference>
<dbReference type="InterPro" id="IPR008275">
    <property type="entry name" value="CoA_E_activase_dom"/>
</dbReference>
<evidence type="ECO:0000259" key="7">
    <source>
        <dbReference type="Pfam" id="PF09989"/>
    </source>
</evidence>
<dbReference type="CDD" id="cd24035">
    <property type="entry name" value="ASKHA_NBD_O66634-like_rpt2"/>
    <property type="match status" value="1"/>
</dbReference>
<feature type="domain" description="ATPase BadF/BadG/BcrA/BcrD type" evidence="6">
    <location>
        <begin position="17"/>
        <end position="273"/>
    </location>
</feature>
<keyword evidence="4" id="KW-0411">Iron-sulfur</keyword>
<evidence type="ECO:0000313" key="8">
    <source>
        <dbReference type="EMBL" id="HJH43764.1"/>
    </source>
</evidence>
<reference evidence="8" key="1">
    <citation type="journal article" date="2021" name="PeerJ">
        <title>Extensive microbial diversity within the chicken gut microbiome revealed by metagenomics and culture.</title>
        <authorList>
            <person name="Gilroy R."/>
            <person name="Ravi A."/>
            <person name="Getino M."/>
            <person name="Pursley I."/>
            <person name="Horton D.L."/>
            <person name="Alikhan N.F."/>
            <person name="Baker D."/>
            <person name="Gharbi K."/>
            <person name="Hall N."/>
            <person name="Watson M."/>
            <person name="Adriaenssens E.M."/>
            <person name="Foster-Nyarko E."/>
            <person name="Jarju S."/>
            <person name="Secka A."/>
            <person name="Antonio M."/>
            <person name="Oren A."/>
            <person name="Chaudhuri R.R."/>
            <person name="La Ragione R."/>
            <person name="Hildebrand F."/>
            <person name="Pallen M.J."/>
        </authorList>
    </citation>
    <scope>NUCLEOTIDE SEQUENCE</scope>
    <source>
        <strain evidence="8">USAMLcec12-2067</strain>
    </source>
</reference>
<dbReference type="InterPro" id="IPR043129">
    <property type="entry name" value="ATPase_NBD"/>
</dbReference>
<dbReference type="NCBIfam" id="TIGR00241">
    <property type="entry name" value="CoA_E_activ"/>
    <property type="match status" value="1"/>
</dbReference>
<dbReference type="Gene3D" id="3.30.420.40">
    <property type="match status" value="4"/>
</dbReference>
<evidence type="ECO:0000256" key="3">
    <source>
        <dbReference type="ARBA" id="ARBA00023004"/>
    </source>
</evidence>
<dbReference type="InterPro" id="IPR051805">
    <property type="entry name" value="Dehydratase_Activator_Redct"/>
</dbReference>
<dbReference type="PANTHER" id="PTHR32329:SF4">
    <property type="entry name" value="ACTIVATOR OF 2-HYDROXYACYL-COA DEHYDRATASE"/>
    <property type="match status" value="1"/>
</dbReference>
<dbReference type="Pfam" id="PF09989">
    <property type="entry name" value="DUF2229"/>
    <property type="match status" value="1"/>
</dbReference>
<dbReference type="InterPro" id="IPR018709">
    <property type="entry name" value="CoA_activase_DUF2229"/>
</dbReference>
<keyword evidence="2" id="KW-0479">Metal-binding</keyword>
<evidence type="ECO:0000256" key="5">
    <source>
        <dbReference type="SAM" id="MobiDB-lite"/>
    </source>
</evidence>
<name>A0A9D2VL88_9ACTN</name>
<dbReference type="Proteomes" id="UP000789325">
    <property type="component" value="Unassembled WGS sequence"/>
</dbReference>
<dbReference type="PANTHER" id="PTHR32329">
    <property type="entry name" value="BIFUNCTIONAL PROTEIN [INCLUDES 2-HYDROXYACYL-COA DEHYDRATASE (N-TER) AND ITS ACTIVATOR DOMAIN (C_TERM)-RELATED"/>
    <property type="match status" value="1"/>
</dbReference>
<dbReference type="InterPro" id="IPR002731">
    <property type="entry name" value="ATPase_BadF"/>
</dbReference>
<feature type="domain" description="ATPase BadF/BadG/BcrA/BcrD type" evidence="6">
    <location>
        <begin position="352"/>
        <end position="609"/>
    </location>
</feature>
<comment type="cofactor">
    <cofactor evidence="1">
        <name>[4Fe-4S] cluster</name>
        <dbReference type="ChEBI" id="CHEBI:49883"/>
    </cofactor>
</comment>
<gene>
    <name evidence="8" type="ORF">K8V16_08195</name>
</gene>
<accession>A0A9D2VL88</accession>